<dbReference type="AlphaFoldDB" id="A0A427AGU1"/>
<sequence length="72" mass="7876">MQKPKLSLTAGNIFLVRLSTVLWSCNSNGAVGGGLTRSPMPWQRPAGRRPRSRTAMAMAHRASISRYPIRGP</sequence>
<evidence type="ECO:0000313" key="3">
    <source>
        <dbReference type="EMBL" id="RRT75372.1"/>
    </source>
</evidence>
<protein>
    <recommendedName>
        <fullName evidence="5">Secreted protein</fullName>
    </recommendedName>
</protein>
<feature type="signal peptide" evidence="2">
    <location>
        <begin position="1"/>
        <end position="23"/>
    </location>
</feature>
<feature type="chain" id="PRO_5019362728" description="Secreted protein" evidence="2">
    <location>
        <begin position="24"/>
        <end position="72"/>
    </location>
</feature>
<proteinExistence type="predicted"/>
<evidence type="ECO:0000256" key="1">
    <source>
        <dbReference type="SAM" id="MobiDB-lite"/>
    </source>
</evidence>
<dbReference type="EMBL" id="AMZH03002497">
    <property type="protein sequence ID" value="RRT75372.1"/>
    <property type="molecule type" value="Genomic_DNA"/>
</dbReference>
<evidence type="ECO:0000313" key="4">
    <source>
        <dbReference type="Proteomes" id="UP000287651"/>
    </source>
</evidence>
<keyword evidence="2" id="KW-0732">Signal</keyword>
<dbReference type="Proteomes" id="UP000287651">
    <property type="component" value="Unassembled WGS sequence"/>
</dbReference>
<name>A0A427AGU1_ENSVE</name>
<evidence type="ECO:0008006" key="5">
    <source>
        <dbReference type="Google" id="ProtNLM"/>
    </source>
</evidence>
<organism evidence="3 4">
    <name type="scientific">Ensete ventricosum</name>
    <name type="common">Abyssinian banana</name>
    <name type="synonym">Musa ensete</name>
    <dbReference type="NCBI Taxonomy" id="4639"/>
    <lineage>
        <taxon>Eukaryota</taxon>
        <taxon>Viridiplantae</taxon>
        <taxon>Streptophyta</taxon>
        <taxon>Embryophyta</taxon>
        <taxon>Tracheophyta</taxon>
        <taxon>Spermatophyta</taxon>
        <taxon>Magnoliopsida</taxon>
        <taxon>Liliopsida</taxon>
        <taxon>Zingiberales</taxon>
        <taxon>Musaceae</taxon>
        <taxon>Ensete</taxon>
    </lineage>
</organism>
<evidence type="ECO:0000256" key="2">
    <source>
        <dbReference type="SAM" id="SignalP"/>
    </source>
</evidence>
<accession>A0A427AGU1</accession>
<reference evidence="3 4" key="1">
    <citation type="journal article" date="2014" name="Agronomy (Basel)">
        <title>A Draft Genome Sequence for Ensete ventricosum, the Drought-Tolerant Tree Against Hunger.</title>
        <authorList>
            <person name="Harrison J."/>
            <person name="Moore K.A."/>
            <person name="Paszkiewicz K."/>
            <person name="Jones T."/>
            <person name="Grant M."/>
            <person name="Ambacheew D."/>
            <person name="Muzemil S."/>
            <person name="Studholme D.J."/>
        </authorList>
    </citation>
    <scope>NUCLEOTIDE SEQUENCE [LARGE SCALE GENOMIC DNA]</scope>
</reference>
<gene>
    <name evidence="3" type="ORF">B296_00027443</name>
</gene>
<feature type="region of interest" description="Disordered" evidence="1">
    <location>
        <begin position="34"/>
        <end position="60"/>
    </location>
</feature>
<comment type="caution">
    <text evidence="3">The sequence shown here is derived from an EMBL/GenBank/DDBJ whole genome shotgun (WGS) entry which is preliminary data.</text>
</comment>